<sequence>MTPSPYWHGAPPPGAAPPGAPGPGPAPYYGMSPHRGRPTASFGRRLSARMVDYTVISMAVILFFILVSFLAEASLRGGELADRYFDAWALLFFFGTGPVMFLHDWLCNAARGRTLGKAALGIRVVRRDGGPLRQGQSAGRAAIFGLPQALPCLGQLFTLIDCMSALADADTGQSLHDRAAGTVVVRG</sequence>
<reference evidence="10" key="1">
    <citation type="journal article" date="2019" name="Int. J. Syst. Evol. Microbiol.">
        <title>The Global Catalogue of Microorganisms (GCM) 10K type strain sequencing project: providing services to taxonomists for standard genome sequencing and annotation.</title>
        <authorList>
            <consortium name="The Broad Institute Genomics Platform"/>
            <consortium name="The Broad Institute Genome Sequencing Center for Infectious Disease"/>
            <person name="Wu L."/>
            <person name="Ma J."/>
        </authorList>
    </citation>
    <scope>NUCLEOTIDE SEQUENCE [LARGE SCALE GENOMIC DNA]</scope>
    <source>
        <strain evidence="10">JCM 18123</strain>
    </source>
</reference>
<evidence type="ECO:0000259" key="8">
    <source>
        <dbReference type="Pfam" id="PF06271"/>
    </source>
</evidence>
<keyword evidence="10" id="KW-1185">Reference proteome</keyword>
<comment type="subcellular location">
    <subcellularLocation>
        <location evidence="1">Cell membrane</location>
        <topology evidence="1">Multi-pass membrane protein</topology>
    </subcellularLocation>
</comment>
<dbReference type="PANTHER" id="PTHR36115">
    <property type="entry name" value="PROLINE-RICH ANTIGEN HOMOLOG-RELATED"/>
    <property type="match status" value="1"/>
</dbReference>
<evidence type="ECO:0000256" key="2">
    <source>
        <dbReference type="ARBA" id="ARBA00022475"/>
    </source>
</evidence>
<evidence type="ECO:0000256" key="3">
    <source>
        <dbReference type="ARBA" id="ARBA00022692"/>
    </source>
</evidence>
<evidence type="ECO:0000256" key="1">
    <source>
        <dbReference type="ARBA" id="ARBA00004651"/>
    </source>
</evidence>
<comment type="caution">
    <text evidence="9">The sequence shown here is derived from an EMBL/GenBank/DDBJ whole genome shotgun (WGS) entry which is preliminary data.</text>
</comment>
<keyword evidence="4 7" id="KW-1133">Transmembrane helix</keyword>
<dbReference type="InterPro" id="IPR010432">
    <property type="entry name" value="RDD"/>
</dbReference>
<evidence type="ECO:0000313" key="9">
    <source>
        <dbReference type="EMBL" id="GAA4944721.1"/>
    </source>
</evidence>
<organism evidence="9 10">
    <name type="scientific">Streptomonospora halophila</name>
    <dbReference type="NCBI Taxonomy" id="427369"/>
    <lineage>
        <taxon>Bacteria</taxon>
        <taxon>Bacillati</taxon>
        <taxon>Actinomycetota</taxon>
        <taxon>Actinomycetes</taxon>
        <taxon>Streptosporangiales</taxon>
        <taxon>Nocardiopsidaceae</taxon>
        <taxon>Streptomonospora</taxon>
    </lineage>
</organism>
<evidence type="ECO:0000256" key="6">
    <source>
        <dbReference type="SAM" id="MobiDB-lite"/>
    </source>
</evidence>
<gene>
    <name evidence="9" type="ORF">GCM10023224_29840</name>
</gene>
<feature type="domain" description="RDD" evidence="8">
    <location>
        <begin position="39"/>
        <end position="181"/>
    </location>
</feature>
<evidence type="ECO:0000256" key="5">
    <source>
        <dbReference type="ARBA" id="ARBA00023136"/>
    </source>
</evidence>
<name>A0ABP9GJ80_9ACTN</name>
<keyword evidence="5 7" id="KW-0472">Membrane</keyword>
<protein>
    <recommendedName>
        <fullName evidence="8">RDD domain-containing protein</fullName>
    </recommendedName>
</protein>
<accession>A0ABP9GJ80</accession>
<feature type="region of interest" description="Disordered" evidence="6">
    <location>
        <begin position="1"/>
        <end position="30"/>
    </location>
</feature>
<feature type="compositionally biased region" description="Pro residues" evidence="6">
    <location>
        <begin position="10"/>
        <end position="26"/>
    </location>
</feature>
<keyword evidence="3 7" id="KW-0812">Transmembrane</keyword>
<dbReference type="Proteomes" id="UP001499993">
    <property type="component" value="Unassembled WGS sequence"/>
</dbReference>
<evidence type="ECO:0000313" key="10">
    <source>
        <dbReference type="Proteomes" id="UP001499993"/>
    </source>
</evidence>
<feature type="transmembrane region" description="Helical" evidence="7">
    <location>
        <begin position="53"/>
        <end position="75"/>
    </location>
</feature>
<dbReference type="RefSeq" id="WP_345557042.1">
    <property type="nucleotide sequence ID" value="NZ_BAABIK010000015.1"/>
</dbReference>
<feature type="transmembrane region" description="Helical" evidence="7">
    <location>
        <begin position="87"/>
        <end position="107"/>
    </location>
</feature>
<keyword evidence="2" id="KW-1003">Cell membrane</keyword>
<evidence type="ECO:0000256" key="7">
    <source>
        <dbReference type="SAM" id="Phobius"/>
    </source>
</evidence>
<dbReference type="EMBL" id="BAABIK010000015">
    <property type="protein sequence ID" value="GAA4944721.1"/>
    <property type="molecule type" value="Genomic_DNA"/>
</dbReference>
<dbReference type="InterPro" id="IPR051791">
    <property type="entry name" value="Pra-immunoreactive"/>
</dbReference>
<proteinExistence type="predicted"/>
<evidence type="ECO:0000256" key="4">
    <source>
        <dbReference type="ARBA" id="ARBA00022989"/>
    </source>
</evidence>
<dbReference type="Pfam" id="PF06271">
    <property type="entry name" value="RDD"/>
    <property type="match status" value="1"/>
</dbReference>